<dbReference type="PANTHER" id="PTHR11533:SF174">
    <property type="entry name" value="PUROMYCIN-SENSITIVE AMINOPEPTIDASE-RELATED"/>
    <property type="match status" value="1"/>
</dbReference>
<feature type="non-terminal residue" evidence="10">
    <location>
        <position position="1"/>
    </location>
</feature>
<sequence length="87" mass="10477">ENWGLITYHETYLLVDTHNTTQETKQEVALIVAHELAHQWFGNLVTMEWWNDLWLNEDKSWIQFLAVDHVYPEYDIWTQFVADNLPT</sequence>
<dbReference type="AlphaFoldDB" id="A0A820S0H8"/>
<dbReference type="GO" id="GO:0008270">
    <property type="term" value="F:zinc ion binding"/>
    <property type="evidence" value="ECO:0007669"/>
    <property type="project" value="InterPro"/>
</dbReference>
<dbReference type="EMBL" id="CAJOBB010031053">
    <property type="protein sequence ID" value="CAF4447949.1"/>
    <property type="molecule type" value="Genomic_DNA"/>
</dbReference>
<evidence type="ECO:0000256" key="1">
    <source>
        <dbReference type="ARBA" id="ARBA00001947"/>
    </source>
</evidence>
<dbReference type="InterPro" id="IPR050344">
    <property type="entry name" value="Peptidase_M1_aminopeptidases"/>
</dbReference>
<dbReference type="GO" id="GO:0005615">
    <property type="term" value="C:extracellular space"/>
    <property type="evidence" value="ECO:0007669"/>
    <property type="project" value="TreeGrafter"/>
</dbReference>
<keyword evidence="7" id="KW-0862">Zinc</keyword>
<accession>A0A820S0H8</accession>
<dbReference type="PRINTS" id="PR00756">
    <property type="entry name" value="ALADIPTASE"/>
</dbReference>
<keyword evidence="8" id="KW-0482">Metalloprotease</keyword>
<feature type="non-terminal residue" evidence="10">
    <location>
        <position position="87"/>
    </location>
</feature>
<evidence type="ECO:0000256" key="6">
    <source>
        <dbReference type="ARBA" id="ARBA00022801"/>
    </source>
</evidence>
<keyword evidence="5" id="KW-0479">Metal-binding</keyword>
<dbReference type="Proteomes" id="UP000663868">
    <property type="component" value="Unassembled WGS sequence"/>
</dbReference>
<evidence type="ECO:0000256" key="3">
    <source>
        <dbReference type="ARBA" id="ARBA00022438"/>
    </source>
</evidence>
<comment type="cofactor">
    <cofactor evidence="1">
        <name>Zn(2+)</name>
        <dbReference type="ChEBI" id="CHEBI:29105"/>
    </cofactor>
</comment>
<dbReference type="SUPFAM" id="SSF55486">
    <property type="entry name" value="Metalloproteases ('zincins'), catalytic domain"/>
    <property type="match status" value="1"/>
</dbReference>
<feature type="domain" description="Peptidase M1 membrane alanine aminopeptidase" evidence="9">
    <location>
        <begin position="1"/>
        <end position="85"/>
    </location>
</feature>
<evidence type="ECO:0000256" key="8">
    <source>
        <dbReference type="ARBA" id="ARBA00023049"/>
    </source>
</evidence>
<comment type="caution">
    <text evidence="10">The sequence shown here is derived from an EMBL/GenBank/DDBJ whole genome shotgun (WGS) entry which is preliminary data.</text>
</comment>
<proteinExistence type="inferred from homology"/>
<dbReference type="Gene3D" id="1.10.390.10">
    <property type="entry name" value="Neutral Protease Domain 2"/>
    <property type="match status" value="1"/>
</dbReference>
<organism evidence="10 11">
    <name type="scientific">Adineta steineri</name>
    <dbReference type="NCBI Taxonomy" id="433720"/>
    <lineage>
        <taxon>Eukaryota</taxon>
        <taxon>Metazoa</taxon>
        <taxon>Spiralia</taxon>
        <taxon>Gnathifera</taxon>
        <taxon>Rotifera</taxon>
        <taxon>Eurotatoria</taxon>
        <taxon>Bdelloidea</taxon>
        <taxon>Adinetida</taxon>
        <taxon>Adinetidae</taxon>
        <taxon>Adineta</taxon>
    </lineage>
</organism>
<dbReference type="PANTHER" id="PTHR11533">
    <property type="entry name" value="PROTEASE M1 ZINC METALLOPROTEASE"/>
    <property type="match status" value="1"/>
</dbReference>
<dbReference type="GO" id="GO:0006508">
    <property type="term" value="P:proteolysis"/>
    <property type="evidence" value="ECO:0007669"/>
    <property type="project" value="UniProtKB-KW"/>
</dbReference>
<evidence type="ECO:0000259" key="9">
    <source>
        <dbReference type="Pfam" id="PF01433"/>
    </source>
</evidence>
<comment type="similarity">
    <text evidence="2">Belongs to the peptidase M1 family.</text>
</comment>
<dbReference type="GO" id="GO:0005737">
    <property type="term" value="C:cytoplasm"/>
    <property type="evidence" value="ECO:0007669"/>
    <property type="project" value="TreeGrafter"/>
</dbReference>
<dbReference type="GO" id="GO:0016020">
    <property type="term" value="C:membrane"/>
    <property type="evidence" value="ECO:0007669"/>
    <property type="project" value="TreeGrafter"/>
</dbReference>
<keyword evidence="6" id="KW-0378">Hydrolase</keyword>
<evidence type="ECO:0000313" key="10">
    <source>
        <dbReference type="EMBL" id="CAF4447949.1"/>
    </source>
</evidence>
<keyword evidence="4" id="KW-0645">Protease</keyword>
<gene>
    <name evidence="10" type="ORF">KXQ929_LOCUS53778</name>
</gene>
<evidence type="ECO:0000313" key="11">
    <source>
        <dbReference type="Proteomes" id="UP000663868"/>
    </source>
</evidence>
<dbReference type="InterPro" id="IPR001930">
    <property type="entry name" value="Peptidase_M1"/>
</dbReference>
<dbReference type="Pfam" id="PF01433">
    <property type="entry name" value="Peptidase_M1"/>
    <property type="match status" value="1"/>
</dbReference>
<protein>
    <recommendedName>
        <fullName evidence="9">Peptidase M1 membrane alanine aminopeptidase domain-containing protein</fullName>
    </recommendedName>
</protein>
<dbReference type="InterPro" id="IPR027268">
    <property type="entry name" value="Peptidase_M4/M1_CTD_sf"/>
</dbReference>
<dbReference type="GO" id="GO:0043171">
    <property type="term" value="P:peptide catabolic process"/>
    <property type="evidence" value="ECO:0007669"/>
    <property type="project" value="TreeGrafter"/>
</dbReference>
<name>A0A820S0H8_9BILA</name>
<evidence type="ECO:0000256" key="2">
    <source>
        <dbReference type="ARBA" id="ARBA00010136"/>
    </source>
</evidence>
<dbReference type="GO" id="GO:0042277">
    <property type="term" value="F:peptide binding"/>
    <property type="evidence" value="ECO:0007669"/>
    <property type="project" value="TreeGrafter"/>
</dbReference>
<keyword evidence="3" id="KW-0031">Aminopeptidase</keyword>
<dbReference type="GO" id="GO:0070006">
    <property type="term" value="F:metalloaminopeptidase activity"/>
    <property type="evidence" value="ECO:0007669"/>
    <property type="project" value="TreeGrafter"/>
</dbReference>
<evidence type="ECO:0000256" key="5">
    <source>
        <dbReference type="ARBA" id="ARBA00022723"/>
    </source>
</evidence>
<evidence type="ECO:0000256" key="7">
    <source>
        <dbReference type="ARBA" id="ARBA00022833"/>
    </source>
</evidence>
<dbReference type="InterPro" id="IPR014782">
    <property type="entry name" value="Peptidase_M1_dom"/>
</dbReference>
<reference evidence="10" key="1">
    <citation type="submission" date="2021-02" db="EMBL/GenBank/DDBJ databases">
        <authorList>
            <person name="Nowell W R."/>
        </authorList>
    </citation>
    <scope>NUCLEOTIDE SEQUENCE</scope>
</reference>
<evidence type="ECO:0000256" key="4">
    <source>
        <dbReference type="ARBA" id="ARBA00022670"/>
    </source>
</evidence>